<feature type="region of interest" description="Disordered" evidence="1">
    <location>
        <begin position="89"/>
        <end position="121"/>
    </location>
</feature>
<feature type="non-terminal residue" evidence="2">
    <location>
        <position position="241"/>
    </location>
</feature>
<evidence type="ECO:0000256" key="1">
    <source>
        <dbReference type="SAM" id="MobiDB-lite"/>
    </source>
</evidence>
<dbReference type="CDD" id="cd24163">
    <property type="entry name" value="RWDD2_C"/>
    <property type="match status" value="1"/>
</dbReference>
<dbReference type="InterPro" id="IPR017359">
    <property type="entry name" value="Phi-like"/>
</dbReference>
<gene>
    <name evidence="2" type="ORF">EV356DRAFT_507462</name>
</gene>
<dbReference type="PANTHER" id="PTHR15955:SF8">
    <property type="entry name" value="RWD DOMAIN-CONTAINING PROTEIN 2B-RELATED"/>
    <property type="match status" value="1"/>
</dbReference>
<dbReference type="EMBL" id="ML991776">
    <property type="protein sequence ID" value="KAF2238358.1"/>
    <property type="molecule type" value="Genomic_DNA"/>
</dbReference>
<feature type="compositionally biased region" description="Low complexity" evidence="1">
    <location>
        <begin position="102"/>
        <end position="121"/>
    </location>
</feature>
<keyword evidence="3" id="KW-1185">Reference proteome</keyword>
<dbReference type="Proteomes" id="UP000800092">
    <property type="component" value="Unassembled WGS sequence"/>
</dbReference>
<organism evidence="2 3">
    <name type="scientific">Viridothelium virens</name>
    <name type="common">Speckled blister lichen</name>
    <name type="synonym">Trypethelium virens</name>
    <dbReference type="NCBI Taxonomy" id="1048519"/>
    <lineage>
        <taxon>Eukaryota</taxon>
        <taxon>Fungi</taxon>
        <taxon>Dikarya</taxon>
        <taxon>Ascomycota</taxon>
        <taxon>Pezizomycotina</taxon>
        <taxon>Dothideomycetes</taxon>
        <taxon>Dothideomycetes incertae sedis</taxon>
        <taxon>Trypetheliales</taxon>
        <taxon>Trypetheliaceae</taxon>
        <taxon>Viridothelium</taxon>
    </lineage>
</organism>
<evidence type="ECO:0000313" key="2">
    <source>
        <dbReference type="EMBL" id="KAF2238358.1"/>
    </source>
</evidence>
<name>A0A6A6HKL9_VIRVR</name>
<protein>
    <recommendedName>
        <fullName evidence="4">RWD domain-containing protein</fullName>
    </recommendedName>
</protein>
<dbReference type="InterPro" id="IPR059181">
    <property type="entry name" value="RWDD2A-B_C"/>
</dbReference>
<proteinExistence type="predicted"/>
<dbReference type="AlphaFoldDB" id="A0A6A6HKL9"/>
<dbReference type="PANTHER" id="PTHR15955">
    <property type="entry name" value="RWD DOMAIN CONTAINING PROTEIN 2"/>
    <property type="match status" value="1"/>
</dbReference>
<dbReference type="OrthoDB" id="432412at2759"/>
<evidence type="ECO:0000313" key="3">
    <source>
        <dbReference type="Proteomes" id="UP000800092"/>
    </source>
</evidence>
<reference evidence="2" key="1">
    <citation type="journal article" date="2020" name="Stud. Mycol.">
        <title>101 Dothideomycetes genomes: a test case for predicting lifestyles and emergence of pathogens.</title>
        <authorList>
            <person name="Haridas S."/>
            <person name="Albert R."/>
            <person name="Binder M."/>
            <person name="Bloem J."/>
            <person name="Labutti K."/>
            <person name="Salamov A."/>
            <person name="Andreopoulos B."/>
            <person name="Baker S."/>
            <person name="Barry K."/>
            <person name="Bills G."/>
            <person name="Bluhm B."/>
            <person name="Cannon C."/>
            <person name="Castanera R."/>
            <person name="Culley D."/>
            <person name="Daum C."/>
            <person name="Ezra D."/>
            <person name="Gonzalez J."/>
            <person name="Henrissat B."/>
            <person name="Kuo A."/>
            <person name="Liang C."/>
            <person name="Lipzen A."/>
            <person name="Lutzoni F."/>
            <person name="Magnuson J."/>
            <person name="Mondo S."/>
            <person name="Nolan M."/>
            <person name="Ohm R."/>
            <person name="Pangilinan J."/>
            <person name="Park H.-J."/>
            <person name="Ramirez L."/>
            <person name="Alfaro M."/>
            <person name="Sun H."/>
            <person name="Tritt A."/>
            <person name="Yoshinaga Y."/>
            <person name="Zwiers L.-H."/>
            <person name="Turgeon B."/>
            <person name="Goodwin S."/>
            <person name="Spatafora J."/>
            <person name="Crous P."/>
            <person name="Grigoriev I."/>
        </authorList>
    </citation>
    <scope>NUCLEOTIDE SEQUENCE</scope>
    <source>
        <strain evidence="2">Tuck. ex Michener</strain>
    </source>
</reference>
<accession>A0A6A6HKL9</accession>
<sequence length="241" mass="26124">MYPDEFHFNNKTQEITYTTLSHATLQLRLSSSYPNSSSLPDLISVTGAPPQKVDLRNQYRLALQSIHLSPNEPVLDSMLTTFNDLLESTSTSITTPNPDVPSPTTAHPTSPPHTSSSPTTPSPTLTVIIWLHHLLATSKRKLALHPASSSIAGLTKPGYPGVMVFSGPRDDVEAHVAALKAQRWQAWQVRYEEVEEDGAGSEGAWAFGHGEGVREVEGMGEVVAGIEGEGRRRVFLGAMGM</sequence>
<evidence type="ECO:0008006" key="4">
    <source>
        <dbReference type="Google" id="ProtNLM"/>
    </source>
</evidence>